<proteinExistence type="predicted"/>
<dbReference type="EMBL" id="BAAAZO010000009">
    <property type="protein sequence ID" value="GAA3623425.1"/>
    <property type="molecule type" value="Genomic_DNA"/>
</dbReference>
<dbReference type="SUPFAM" id="SSF103473">
    <property type="entry name" value="MFS general substrate transporter"/>
    <property type="match status" value="1"/>
</dbReference>
<protein>
    <recommendedName>
        <fullName evidence="3">MFS transporter</fullName>
    </recommendedName>
</protein>
<sequence>MASAAIVWGLTVVLFGLAPHLAPALIALTLGGAVNVVLSTFRNVITQAHTDDALRGRTQGSLTIVLIGGPQMSSVLHALAGSAIGARGAVCLGGLLTIATVTAIVRAVPYLWHYRA</sequence>
<organism evidence="1 2">
    <name type="scientific">Kineosporia mesophila</name>
    <dbReference type="NCBI Taxonomy" id="566012"/>
    <lineage>
        <taxon>Bacteria</taxon>
        <taxon>Bacillati</taxon>
        <taxon>Actinomycetota</taxon>
        <taxon>Actinomycetes</taxon>
        <taxon>Kineosporiales</taxon>
        <taxon>Kineosporiaceae</taxon>
        <taxon>Kineosporia</taxon>
    </lineage>
</organism>
<accession>A0ABP7A222</accession>
<name>A0ABP7A222_9ACTN</name>
<dbReference type="Proteomes" id="UP001501074">
    <property type="component" value="Unassembled WGS sequence"/>
</dbReference>
<evidence type="ECO:0008006" key="3">
    <source>
        <dbReference type="Google" id="ProtNLM"/>
    </source>
</evidence>
<keyword evidence="2" id="KW-1185">Reference proteome</keyword>
<evidence type="ECO:0000313" key="1">
    <source>
        <dbReference type="EMBL" id="GAA3623425.1"/>
    </source>
</evidence>
<dbReference type="InterPro" id="IPR036259">
    <property type="entry name" value="MFS_trans_sf"/>
</dbReference>
<evidence type="ECO:0000313" key="2">
    <source>
        <dbReference type="Proteomes" id="UP001501074"/>
    </source>
</evidence>
<dbReference type="RefSeq" id="WP_331282895.1">
    <property type="nucleotide sequence ID" value="NZ_BAAAZO010000009.1"/>
</dbReference>
<reference evidence="2" key="1">
    <citation type="journal article" date="2019" name="Int. J. Syst. Evol. Microbiol.">
        <title>The Global Catalogue of Microorganisms (GCM) 10K type strain sequencing project: providing services to taxonomists for standard genome sequencing and annotation.</title>
        <authorList>
            <consortium name="The Broad Institute Genomics Platform"/>
            <consortium name="The Broad Institute Genome Sequencing Center for Infectious Disease"/>
            <person name="Wu L."/>
            <person name="Ma J."/>
        </authorList>
    </citation>
    <scope>NUCLEOTIDE SEQUENCE [LARGE SCALE GENOMIC DNA]</scope>
    <source>
        <strain evidence="2">JCM 16902</strain>
    </source>
</reference>
<gene>
    <name evidence="1" type="ORF">GCM10022223_45490</name>
</gene>
<comment type="caution">
    <text evidence="1">The sequence shown here is derived from an EMBL/GenBank/DDBJ whole genome shotgun (WGS) entry which is preliminary data.</text>
</comment>